<dbReference type="InterPro" id="IPR001150">
    <property type="entry name" value="Gly_radical"/>
</dbReference>
<evidence type="ECO:0000256" key="2">
    <source>
        <dbReference type="ARBA" id="ARBA00023239"/>
    </source>
</evidence>
<dbReference type="Pfam" id="PF01228">
    <property type="entry name" value="Gly_radical"/>
    <property type="match status" value="1"/>
</dbReference>
<accession>A0A9D1WHG6</accession>
<reference evidence="6" key="1">
    <citation type="journal article" date="2021" name="PeerJ">
        <title>Extensive microbial diversity within the chicken gut microbiome revealed by metagenomics and culture.</title>
        <authorList>
            <person name="Gilroy R."/>
            <person name="Ravi A."/>
            <person name="Getino M."/>
            <person name="Pursley I."/>
            <person name="Horton D.L."/>
            <person name="Alikhan N.F."/>
            <person name="Baker D."/>
            <person name="Gharbi K."/>
            <person name="Hall N."/>
            <person name="Watson M."/>
            <person name="Adriaenssens E.M."/>
            <person name="Foster-Nyarko E."/>
            <person name="Jarju S."/>
            <person name="Secka A."/>
            <person name="Antonio M."/>
            <person name="Oren A."/>
            <person name="Chaudhuri R.R."/>
            <person name="La Ragione R."/>
            <person name="Hildebrand F."/>
            <person name="Pallen M.J."/>
        </authorList>
    </citation>
    <scope>NUCLEOTIDE SEQUENCE</scope>
    <source>
        <strain evidence="6">ChiSjej1B19-8411</strain>
    </source>
</reference>
<gene>
    <name evidence="6" type="ORF">IAA45_06320</name>
</gene>
<comment type="caution">
    <text evidence="6">The sequence shown here is derived from an EMBL/GenBank/DDBJ whole genome shotgun (WGS) entry which is preliminary data.</text>
</comment>
<proteinExistence type="predicted"/>
<dbReference type="Pfam" id="PF02901">
    <property type="entry name" value="PFL-like"/>
    <property type="match status" value="2"/>
</dbReference>
<dbReference type="GO" id="GO:0005829">
    <property type="term" value="C:cytosol"/>
    <property type="evidence" value="ECO:0007669"/>
    <property type="project" value="TreeGrafter"/>
</dbReference>
<reference evidence="6" key="2">
    <citation type="submission" date="2021-04" db="EMBL/GenBank/DDBJ databases">
        <authorList>
            <person name="Gilroy R."/>
        </authorList>
    </citation>
    <scope>NUCLEOTIDE SEQUENCE</scope>
    <source>
        <strain evidence="6">ChiSjej1B19-8411</strain>
    </source>
</reference>
<evidence type="ECO:0000313" key="7">
    <source>
        <dbReference type="Proteomes" id="UP000886817"/>
    </source>
</evidence>
<evidence type="ECO:0000256" key="1">
    <source>
        <dbReference type="ARBA" id="ARBA00022818"/>
    </source>
</evidence>
<protein>
    <submittedName>
        <fullName evidence="6">DUF3029 family protein</fullName>
    </submittedName>
</protein>
<keyword evidence="1 3" id="KW-0556">Organic radical</keyword>
<dbReference type="InterPro" id="IPR004184">
    <property type="entry name" value="PFL_dom"/>
</dbReference>
<organism evidence="6 7">
    <name type="scientific">Candidatus Blautia gallistercoris</name>
    <dbReference type="NCBI Taxonomy" id="2838490"/>
    <lineage>
        <taxon>Bacteria</taxon>
        <taxon>Bacillati</taxon>
        <taxon>Bacillota</taxon>
        <taxon>Clostridia</taxon>
        <taxon>Lachnospirales</taxon>
        <taxon>Lachnospiraceae</taxon>
        <taxon>Blautia</taxon>
    </lineage>
</organism>
<evidence type="ECO:0000313" key="6">
    <source>
        <dbReference type="EMBL" id="HIX59315.1"/>
    </source>
</evidence>
<feature type="domain" description="PFL" evidence="5">
    <location>
        <begin position="1"/>
        <end position="628"/>
    </location>
</feature>
<dbReference type="GO" id="GO:0016829">
    <property type="term" value="F:lyase activity"/>
    <property type="evidence" value="ECO:0007669"/>
    <property type="project" value="UniProtKB-KW"/>
</dbReference>
<dbReference type="PROSITE" id="PS51149">
    <property type="entry name" value="GLY_RADICAL_2"/>
    <property type="match status" value="1"/>
</dbReference>
<dbReference type="InterPro" id="IPR051215">
    <property type="entry name" value="GRE"/>
</dbReference>
<dbReference type="PANTHER" id="PTHR43641:SF2">
    <property type="entry name" value="DEHYDRATASE YBIW-RELATED"/>
    <property type="match status" value="1"/>
</dbReference>
<dbReference type="EMBL" id="DXEX01000139">
    <property type="protein sequence ID" value="HIX59315.1"/>
    <property type="molecule type" value="Genomic_DNA"/>
</dbReference>
<keyword evidence="2" id="KW-0456">Lyase</keyword>
<dbReference type="PROSITE" id="PS51554">
    <property type="entry name" value="PFL"/>
    <property type="match status" value="1"/>
</dbReference>
<dbReference type="AlphaFoldDB" id="A0A9D1WHG6"/>
<dbReference type="Proteomes" id="UP000886817">
    <property type="component" value="Unassembled WGS sequence"/>
</dbReference>
<evidence type="ECO:0000259" key="4">
    <source>
        <dbReference type="PROSITE" id="PS51149"/>
    </source>
</evidence>
<evidence type="ECO:0000256" key="3">
    <source>
        <dbReference type="PROSITE-ProRule" id="PRU00493"/>
    </source>
</evidence>
<sequence length="757" mass="86534">MTDISGEKIPRFNLEDFMKSITYPPEGMTTNLARKIVTEEGKYLDNPDREVEILREALMLLPIGIRETDTIAGNYGPAFAEASLLNAVKEADSQEYGGSEEYRLHDENEEIASGRYLLFGIYTPSHTCADYERVLKYGLKDYERRIDRRLQQPLDEYGKIYLHAMKKTIQAVREYEDRYIRLAQEQLCRATSSERQYQLERMIRSLQRVPYEPAEDLFEAIQSMWMIHTVLPASERSWASVSFGRMDQYLHPYYMKWLRDGHTREEAKSLLEEFFRLFDSYGDGSCALNLGPDWNETTELLLEVEKSVRLRSPIIAARMGEDDDAYEKLVDKTLFEIGQPTFYGEKACLRAMEYRGMDRREGYAVNSCMGMVVVGRELADMWGCCLNMNLPLELAVNGGKPLHGVLPETVQRYVSQVDPVIPDSMERIKEAYGAYTEALVRYVAHENMVRAAWTAWNRPNPFLSMLLDDCIAYGRDRAHGALHALGQEAKSLVDKGNWEEIRQGRGTAYHNVTVLAMGFAHGADALSAIEELVFQKREYTISEILEAAAHNYEGEKKYVQIFSKLRRCRKYADGSDEADAMVQFVLGALADACESCYCGNIRYLPTCHTIDANVQFGQCVYASLDSRRDGEAFGKNAGPVMQAIKNTSTDLIVSALKIPQFRFSGGVPIDIYVPQNLLEEEEGRRKFQDLLKVYFQSGGMQVQVNSVSLELLKKAYKNPEEYPHVIVRKGGFSIYFTDMLREVQKDMIERYEMETGK</sequence>
<dbReference type="PANTHER" id="PTHR43641">
    <property type="entry name" value="FORMATE ACETYLTRANSFERASE 3-RELATED"/>
    <property type="match status" value="1"/>
</dbReference>
<dbReference type="Gene3D" id="3.20.70.20">
    <property type="match status" value="1"/>
</dbReference>
<dbReference type="SUPFAM" id="SSF51998">
    <property type="entry name" value="PFL-like glycyl radical enzymes"/>
    <property type="match status" value="1"/>
</dbReference>
<name>A0A9D1WHG6_9FIRM</name>
<evidence type="ECO:0000259" key="5">
    <source>
        <dbReference type="PROSITE" id="PS51554"/>
    </source>
</evidence>
<feature type="domain" description="Glycine radical" evidence="4">
    <location>
        <begin position="635"/>
        <end position="756"/>
    </location>
</feature>
<feature type="modified residue" description="Glycine radical" evidence="3">
    <location>
        <position position="731"/>
    </location>
</feature>